<dbReference type="PROSITE" id="PS51257">
    <property type="entry name" value="PROKAR_LIPOPROTEIN"/>
    <property type="match status" value="1"/>
</dbReference>
<feature type="chain" id="PRO_5012127526" evidence="2">
    <location>
        <begin position="23"/>
        <end position="285"/>
    </location>
</feature>
<evidence type="ECO:0000256" key="2">
    <source>
        <dbReference type="SAM" id="SignalP"/>
    </source>
</evidence>
<reference evidence="3 4" key="1">
    <citation type="submission" date="2017-07" db="EMBL/GenBank/DDBJ databases">
        <authorList>
            <person name="Sun Z.S."/>
            <person name="Albrecht U."/>
            <person name="Echele G."/>
            <person name="Lee C.C."/>
        </authorList>
    </citation>
    <scope>NUCLEOTIDE SEQUENCE [LARGE SCALE GENOMIC DNA]</scope>
    <source>
        <strain evidence="4">type strain: KCTC 22618</strain>
    </source>
</reference>
<keyword evidence="2" id="KW-0732">Signal</keyword>
<keyword evidence="3" id="KW-0449">Lipoprotein</keyword>
<feature type="signal peptide" evidence="2">
    <location>
        <begin position="1"/>
        <end position="22"/>
    </location>
</feature>
<evidence type="ECO:0000313" key="3">
    <source>
        <dbReference type="EMBL" id="SNR16249.1"/>
    </source>
</evidence>
<feature type="coiled-coil region" evidence="1">
    <location>
        <begin position="33"/>
        <end position="74"/>
    </location>
</feature>
<keyword evidence="1" id="KW-0175">Coiled coil</keyword>
<gene>
    <name evidence="3" type="ORF">TJEJU_2566</name>
</gene>
<proteinExistence type="predicted"/>
<evidence type="ECO:0000256" key="1">
    <source>
        <dbReference type="SAM" id="Coils"/>
    </source>
</evidence>
<dbReference type="RefSeq" id="WP_095072656.1">
    <property type="nucleotide sequence ID" value="NZ_LT899436.1"/>
</dbReference>
<dbReference type="Proteomes" id="UP000215214">
    <property type="component" value="Chromosome TJEJU"/>
</dbReference>
<protein>
    <submittedName>
        <fullName evidence="3">Probable lipoprotein</fullName>
    </submittedName>
</protein>
<evidence type="ECO:0000313" key="4">
    <source>
        <dbReference type="Proteomes" id="UP000215214"/>
    </source>
</evidence>
<name>A0A238UAQ4_9FLAO</name>
<sequence length="285" mass="33799">MKANIFSLKFFCLIIFTVSVVSCNLNTNSDTKINELQKEIATQEAINNALKEANQNFKKRIEVLNNESEKHSEKCVSEYEKELYLDKETVNFIIDDELNFLLDKKDFAEKAIKLANFENNSFYRIYNNFFNLYLYEPYPIQDKMQFLHYLMNKFDRSSKNIERFFDTETINHIAYLIKQTGFYEKSGLEKRLTCLLATYEHESTDEELFLQLYAKFNSDSWDWSELKTIPSEEMKSTIADIFTTHEIYTQDIFDSYGFWARRSNEGNAATVYKVLKQFQKHISSL</sequence>
<dbReference type="EMBL" id="LT899436">
    <property type="protein sequence ID" value="SNR16249.1"/>
    <property type="molecule type" value="Genomic_DNA"/>
</dbReference>
<dbReference type="OrthoDB" id="673018at2"/>
<keyword evidence="4" id="KW-1185">Reference proteome</keyword>
<organism evidence="3 4">
    <name type="scientific">Tenacibaculum jejuense</name>
    <dbReference type="NCBI Taxonomy" id="584609"/>
    <lineage>
        <taxon>Bacteria</taxon>
        <taxon>Pseudomonadati</taxon>
        <taxon>Bacteroidota</taxon>
        <taxon>Flavobacteriia</taxon>
        <taxon>Flavobacteriales</taxon>
        <taxon>Flavobacteriaceae</taxon>
        <taxon>Tenacibaculum</taxon>
    </lineage>
</organism>
<accession>A0A238UAQ4</accession>
<dbReference type="KEGG" id="tje:TJEJU_2566"/>
<dbReference type="AlphaFoldDB" id="A0A238UAQ4"/>